<protein>
    <submittedName>
        <fullName evidence="11">MMPL family transporter</fullName>
    </submittedName>
</protein>
<feature type="coiled-coil region" evidence="7">
    <location>
        <begin position="124"/>
        <end position="158"/>
    </location>
</feature>
<feature type="transmembrane region" description="Helical" evidence="9">
    <location>
        <begin position="726"/>
        <end position="752"/>
    </location>
</feature>
<feature type="transmembrane region" description="Helical" evidence="9">
    <location>
        <begin position="1023"/>
        <end position="1045"/>
    </location>
</feature>
<keyword evidence="7" id="KW-0175">Coiled coil</keyword>
<evidence type="ECO:0000256" key="4">
    <source>
        <dbReference type="ARBA" id="ARBA00022692"/>
    </source>
</evidence>
<dbReference type="Gene3D" id="1.10.287.1490">
    <property type="match status" value="1"/>
</dbReference>
<dbReference type="PANTHER" id="PTHR33406">
    <property type="entry name" value="MEMBRANE PROTEIN MJ1562-RELATED"/>
    <property type="match status" value="1"/>
</dbReference>
<evidence type="ECO:0000256" key="9">
    <source>
        <dbReference type="SAM" id="Phobius"/>
    </source>
</evidence>
<feature type="domain" description="SSD" evidence="10">
    <location>
        <begin position="609"/>
        <end position="751"/>
    </location>
</feature>
<evidence type="ECO:0000256" key="8">
    <source>
        <dbReference type="SAM" id="MobiDB-lite"/>
    </source>
</evidence>
<dbReference type="PROSITE" id="PS50156">
    <property type="entry name" value="SSD"/>
    <property type="match status" value="1"/>
</dbReference>
<dbReference type="InterPro" id="IPR050545">
    <property type="entry name" value="Mycobact_MmpL"/>
</dbReference>
<evidence type="ECO:0000259" key="10">
    <source>
        <dbReference type="PROSITE" id="PS50156"/>
    </source>
</evidence>
<dbReference type="AlphaFoldDB" id="A0A5B0EF99"/>
<dbReference type="OrthoDB" id="7051771at2"/>
<accession>A0A5B0EF99</accession>
<evidence type="ECO:0000256" key="5">
    <source>
        <dbReference type="ARBA" id="ARBA00022989"/>
    </source>
</evidence>
<feature type="transmembrane region" description="Helical" evidence="9">
    <location>
        <begin position="982"/>
        <end position="1003"/>
    </location>
</feature>
<keyword evidence="5 9" id="KW-1133">Transmembrane helix</keyword>
<evidence type="ECO:0000256" key="1">
    <source>
        <dbReference type="ARBA" id="ARBA00004651"/>
    </source>
</evidence>
<evidence type="ECO:0000313" key="12">
    <source>
        <dbReference type="Proteomes" id="UP000323856"/>
    </source>
</evidence>
<dbReference type="Pfam" id="PF03176">
    <property type="entry name" value="MMPL"/>
    <property type="match status" value="2"/>
</dbReference>
<gene>
    <name evidence="11" type="ORF">FQ154_07600</name>
</gene>
<feature type="compositionally biased region" description="Polar residues" evidence="8">
    <location>
        <begin position="1170"/>
        <end position="1181"/>
    </location>
</feature>
<keyword evidence="4 9" id="KW-0812">Transmembrane</keyword>
<name>A0A5B0EF99_9MICC</name>
<feature type="transmembrane region" description="Helical" evidence="9">
    <location>
        <begin position="956"/>
        <end position="975"/>
    </location>
</feature>
<dbReference type="RefSeq" id="WP_149619249.1">
    <property type="nucleotide sequence ID" value="NZ_VOBL01000006.1"/>
</dbReference>
<dbReference type="InterPro" id="IPR000731">
    <property type="entry name" value="SSD"/>
</dbReference>
<dbReference type="SUPFAM" id="SSF82866">
    <property type="entry name" value="Multidrug efflux transporter AcrB transmembrane domain"/>
    <property type="match status" value="2"/>
</dbReference>
<proteinExistence type="inferred from homology"/>
<comment type="caution">
    <text evidence="11">The sequence shown here is derived from an EMBL/GenBank/DDBJ whole genome shotgun (WGS) entry which is preliminary data.</text>
</comment>
<keyword evidence="6 9" id="KW-0472">Membrane</keyword>
<reference evidence="11 12" key="1">
    <citation type="submission" date="2019-07" db="EMBL/GenBank/DDBJ databases">
        <title>Analysis of the biochemical properties, biological activity and biotechnological potential of siderophores and biosurfactants produced by Antarctic psychrotolerant bacteria.</title>
        <authorList>
            <person name="Styczynski M."/>
            <person name="Krucon T."/>
            <person name="Decewicz P."/>
            <person name="Dziewit L."/>
        </authorList>
    </citation>
    <scope>NUCLEOTIDE SEQUENCE [LARGE SCALE GENOMIC DNA]</scope>
    <source>
        <strain evidence="11 12">ANT_H27</strain>
    </source>
</reference>
<dbReference type="InterPro" id="IPR004869">
    <property type="entry name" value="MMPL_dom"/>
</dbReference>
<evidence type="ECO:0000256" key="7">
    <source>
        <dbReference type="SAM" id="Coils"/>
    </source>
</evidence>
<feature type="transmembrane region" description="Helical" evidence="9">
    <location>
        <begin position="700"/>
        <end position="720"/>
    </location>
</feature>
<comment type="subcellular location">
    <subcellularLocation>
        <location evidence="1">Cell membrane</location>
        <topology evidence="1">Multi-pass membrane protein</topology>
    </subcellularLocation>
</comment>
<feature type="transmembrane region" description="Helical" evidence="9">
    <location>
        <begin position="626"/>
        <end position="646"/>
    </location>
</feature>
<evidence type="ECO:0000256" key="3">
    <source>
        <dbReference type="ARBA" id="ARBA00022475"/>
    </source>
</evidence>
<keyword evidence="3" id="KW-1003">Cell membrane</keyword>
<comment type="similarity">
    <text evidence="2">Belongs to the resistance-nodulation-cell division (RND) (TC 2.A.6) family. MmpL subfamily.</text>
</comment>
<feature type="transmembrane region" description="Helical" evidence="9">
    <location>
        <begin position="796"/>
        <end position="815"/>
    </location>
</feature>
<evidence type="ECO:0000256" key="6">
    <source>
        <dbReference type="ARBA" id="ARBA00023136"/>
    </source>
</evidence>
<evidence type="ECO:0000313" key="11">
    <source>
        <dbReference type="EMBL" id="KAA0977573.1"/>
    </source>
</evidence>
<dbReference type="PANTHER" id="PTHR33406:SF11">
    <property type="entry name" value="MEMBRANE PROTEIN SCO6666-RELATED"/>
    <property type="match status" value="1"/>
</dbReference>
<dbReference type="GO" id="GO:0005886">
    <property type="term" value="C:plasma membrane"/>
    <property type="evidence" value="ECO:0007669"/>
    <property type="project" value="UniProtKB-SubCell"/>
</dbReference>
<organism evidence="11 12">
    <name type="scientific">Paeniglutamicibacter gangotriensis</name>
    <dbReference type="NCBI Taxonomy" id="254787"/>
    <lineage>
        <taxon>Bacteria</taxon>
        <taxon>Bacillati</taxon>
        <taxon>Actinomycetota</taxon>
        <taxon>Actinomycetes</taxon>
        <taxon>Micrococcales</taxon>
        <taxon>Micrococcaceae</taxon>
        <taxon>Paeniglutamicibacter</taxon>
    </lineage>
</organism>
<dbReference type="Proteomes" id="UP000323856">
    <property type="component" value="Unassembled WGS sequence"/>
</dbReference>
<feature type="transmembrane region" description="Helical" evidence="9">
    <location>
        <begin position="1065"/>
        <end position="1088"/>
    </location>
</feature>
<sequence length="1181" mass="121339">MASFLYRLGAWAYARRWAVVSLWAVLLLIIGLCAGAFMGKLTNSFSIPGTETQRTLDRMKVEMPDLAGGTGSIVFRTQDGSALSPAQDQSIEAALQDLAGQSEITDVAQPLELQRQLDDAAPELAKGQAKLDDAAEQLADGKKQLAEGQKALQDAQAELDSGRVQLGDAKTQLAEGKAQLADGQAQLDAAAAKLATGEAALKSGQAQLNAGQKKWDAGNREYQAGAKQVSEGRKELAAGQAKLDAAAKELAAGQKQYDAGMKKLLQGKSRTTAEGELAAGKAQATQALAAAKAGLAKLNPGIAAAEKGLAQAQGALDPLKKIPEKERTAEQHGAIAELEATIAALTSTLNGVPGNATAPGLYTQRDAALDGQAQAEAGLKQIAEGTAAFASLDAAQAKLDAGAKDLAAGTKTLKTKKAELEAGAAKLPAAKKKLDVGAGELATNRAKLKAAAAKVSSGRSQLNTGQAELDANAAKLADGQRQIEENQATLLTGQQVVDEKSAQLPQAEAKLETGAKDLATGRAELAFAKRQAGASAGMRFVSEDGSTAVAHVTFVGQTDALTTEQRADIQSIAAGPEAAGVEVLFSKEILQDLSSIFGAAEIIGLAVAAAVLLIMLGTLVAAGLPLLMAVLGVGAGVGGTLALSSVIEMASITPALALMLGLAVGIDYSLFIVHRHRRQLLDGVPLGESIARATGTSGNAVVFAGLTVVIALSALAVPGLPFLSVLGFSAAFTVMMAVLIAITLTPALLGFIGTRLVSKRAWARRDAAASSPDAENLAPSNDAGNRGWGAVVTRRPWIAVIASIAVLAVVALPATQLRTALPDGSAEPVDSGAYQAYEQMSDAFGAGYNGPLLVLADLPGGLDARGADAANLDVADELRAIPGVVAAIPVQVNEERNLGAIQVLPDEGPASAETEALVHALRDAAPQIQAATGSHIAVTGQVAAQVDVSEKLAEALPPYIGIVVGLSLILLLLVFRSVVVPLLATFGFLLSLAAAFGATVAVYQLGWFGSLFDVNVPGPIMSFLPILLTGILFGLAMDYQVFLVAGMRESFAHGQPARAAVRSGFAHSAPVVTAAALIMTSVFAGFVFSHLTMIRAIGFALAIGVLFDAFIVRMTLTPALMHLLGRHAWYIPRWLDRILPDVDVEGSKIAALAARDAEDDPTGGPEQGGPQASASRDTVDA</sequence>
<feature type="transmembrane region" description="Helical" evidence="9">
    <location>
        <begin position="652"/>
        <end position="673"/>
    </location>
</feature>
<dbReference type="EMBL" id="VOBL01000006">
    <property type="protein sequence ID" value="KAA0977573.1"/>
    <property type="molecule type" value="Genomic_DNA"/>
</dbReference>
<feature type="transmembrane region" description="Helical" evidence="9">
    <location>
        <begin position="1094"/>
        <end position="1116"/>
    </location>
</feature>
<feature type="region of interest" description="Disordered" evidence="8">
    <location>
        <begin position="1154"/>
        <end position="1181"/>
    </location>
</feature>
<feature type="transmembrane region" description="Helical" evidence="9">
    <location>
        <begin position="596"/>
        <end position="619"/>
    </location>
</feature>
<dbReference type="Gene3D" id="1.20.1640.10">
    <property type="entry name" value="Multidrug efflux transporter AcrB transmembrane domain"/>
    <property type="match status" value="2"/>
</dbReference>
<evidence type="ECO:0000256" key="2">
    <source>
        <dbReference type="ARBA" id="ARBA00010157"/>
    </source>
</evidence>